<gene>
    <name evidence="7" type="ORF">BN4615_P2866</name>
</gene>
<dbReference type="SUPFAM" id="SSF52172">
    <property type="entry name" value="CheY-like"/>
    <property type="match status" value="1"/>
</dbReference>
<evidence type="ECO:0000256" key="4">
    <source>
        <dbReference type="ARBA" id="ARBA00023163"/>
    </source>
</evidence>
<keyword evidence="3" id="KW-0805">Transcription regulation</keyword>
<sequence length="239" mass="26113">MNRPSMPTDIEEFERALTDCVTIAGQAMPDCAMLSIALCGEDDIHTAACSHARAELLDGLQQATGQGPMLDALDTGKSLTVLDLPSDSRWPRFTAGAPELRVVHCEPLEFEGTLLGMLTVYSCDAEGLPDDAWVALRITAAHVPVLFRTALGAARMREVAAQLKEALTTRAIIDQALGIVMAQRRCTAREAFDILRQVSQDRNVKVHQLAASIVEKVSGQPPQRPRFEEPPQRISSRRT</sequence>
<dbReference type="Pfam" id="PF13185">
    <property type="entry name" value="GAF_2"/>
    <property type="match status" value="1"/>
</dbReference>
<dbReference type="InterPro" id="IPR029016">
    <property type="entry name" value="GAF-like_dom_sf"/>
</dbReference>
<dbReference type="EMBL" id="LT559118">
    <property type="protein sequence ID" value="SBO93352.1"/>
    <property type="molecule type" value="Genomic_DNA"/>
</dbReference>
<evidence type="ECO:0000256" key="5">
    <source>
        <dbReference type="SAM" id="MobiDB-lite"/>
    </source>
</evidence>
<evidence type="ECO:0000256" key="2">
    <source>
        <dbReference type="ARBA" id="ARBA00022777"/>
    </source>
</evidence>
<dbReference type="Gene3D" id="3.30.450.40">
    <property type="match status" value="1"/>
</dbReference>
<evidence type="ECO:0000256" key="3">
    <source>
        <dbReference type="ARBA" id="ARBA00023015"/>
    </source>
</evidence>
<organism evidence="7">
    <name type="scientific">Nonomuraea gerenzanensis</name>
    <dbReference type="NCBI Taxonomy" id="93944"/>
    <lineage>
        <taxon>Bacteria</taxon>
        <taxon>Bacillati</taxon>
        <taxon>Actinomycetota</taxon>
        <taxon>Actinomycetes</taxon>
        <taxon>Streptosporangiales</taxon>
        <taxon>Streptosporangiaceae</taxon>
        <taxon>Nonomuraea</taxon>
    </lineage>
</organism>
<dbReference type="InterPro" id="IPR011006">
    <property type="entry name" value="CheY-like_superfamily"/>
</dbReference>
<feature type="domain" description="ANTAR" evidence="6">
    <location>
        <begin position="153"/>
        <end position="214"/>
    </location>
</feature>
<dbReference type="InterPro" id="IPR036388">
    <property type="entry name" value="WH-like_DNA-bd_sf"/>
</dbReference>
<dbReference type="Gene3D" id="1.10.10.10">
    <property type="entry name" value="Winged helix-like DNA-binding domain superfamily/Winged helix DNA-binding domain"/>
    <property type="match status" value="1"/>
</dbReference>
<keyword evidence="4" id="KW-0804">Transcription</keyword>
<accession>A0A1M4E3J5</accession>
<dbReference type="GO" id="GO:0016301">
    <property type="term" value="F:kinase activity"/>
    <property type="evidence" value="ECO:0007669"/>
    <property type="project" value="UniProtKB-KW"/>
</dbReference>
<reference evidence="7" key="1">
    <citation type="submission" date="2016-04" db="EMBL/GenBank/DDBJ databases">
        <authorList>
            <person name="Evans L.H."/>
            <person name="Alamgir A."/>
            <person name="Owens N."/>
            <person name="Weber N.D."/>
            <person name="Virtaneva K."/>
            <person name="Barbian K."/>
            <person name="Babar A."/>
            <person name="Rosenke K."/>
        </authorList>
    </citation>
    <scope>NUCLEOTIDE SEQUENCE</scope>
    <source>
        <strain evidence="7">Nono1</strain>
    </source>
</reference>
<dbReference type="AlphaFoldDB" id="A0A1M4E3J5"/>
<evidence type="ECO:0000259" key="6">
    <source>
        <dbReference type="PROSITE" id="PS50921"/>
    </source>
</evidence>
<dbReference type="InterPro" id="IPR012074">
    <property type="entry name" value="GAF_ANTAR"/>
</dbReference>
<dbReference type="PROSITE" id="PS50921">
    <property type="entry name" value="ANTAR"/>
    <property type="match status" value="1"/>
</dbReference>
<dbReference type="InterPro" id="IPR005561">
    <property type="entry name" value="ANTAR"/>
</dbReference>
<keyword evidence="2" id="KW-0418">Kinase</keyword>
<evidence type="ECO:0000313" key="7">
    <source>
        <dbReference type="EMBL" id="SBO93352.1"/>
    </source>
</evidence>
<keyword evidence="1" id="KW-0808">Transferase</keyword>
<name>A0A1M4E3J5_9ACTN</name>
<dbReference type="SMART" id="SM01012">
    <property type="entry name" value="ANTAR"/>
    <property type="match status" value="1"/>
</dbReference>
<dbReference type="SUPFAM" id="SSF55781">
    <property type="entry name" value="GAF domain-like"/>
    <property type="match status" value="1"/>
</dbReference>
<dbReference type="InterPro" id="IPR003018">
    <property type="entry name" value="GAF"/>
</dbReference>
<dbReference type="GO" id="GO:0003723">
    <property type="term" value="F:RNA binding"/>
    <property type="evidence" value="ECO:0007669"/>
    <property type="project" value="InterPro"/>
</dbReference>
<protein>
    <recommendedName>
        <fullName evidence="6">ANTAR domain-containing protein</fullName>
    </recommendedName>
</protein>
<dbReference type="Pfam" id="PF03861">
    <property type="entry name" value="ANTAR"/>
    <property type="match status" value="1"/>
</dbReference>
<proteinExistence type="predicted"/>
<feature type="region of interest" description="Disordered" evidence="5">
    <location>
        <begin position="217"/>
        <end position="239"/>
    </location>
</feature>
<evidence type="ECO:0000256" key="1">
    <source>
        <dbReference type="ARBA" id="ARBA00022679"/>
    </source>
</evidence>
<dbReference type="PIRSF" id="PIRSF036625">
    <property type="entry name" value="GAF_ANTAR"/>
    <property type="match status" value="1"/>
</dbReference>